<keyword evidence="6" id="KW-0274">FAD</keyword>
<accession>A0A8H6HV48</accession>
<comment type="cofactor">
    <cofactor evidence="1">
        <name>FAD</name>
        <dbReference type="ChEBI" id="CHEBI:57692"/>
    </cofactor>
</comment>
<feature type="domain" description="Glucose-methanol-choline oxidoreductase C-terminal" evidence="9">
    <location>
        <begin position="109"/>
        <end position="248"/>
    </location>
</feature>
<comment type="similarity">
    <text evidence="2">Belongs to the GMC oxidoreductase family.</text>
</comment>
<organism evidence="10 11">
    <name type="scientific">Ephemerocybe angulata</name>
    <dbReference type="NCBI Taxonomy" id="980116"/>
    <lineage>
        <taxon>Eukaryota</taxon>
        <taxon>Fungi</taxon>
        <taxon>Dikarya</taxon>
        <taxon>Basidiomycota</taxon>
        <taxon>Agaricomycotina</taxon>
        <taxon>Agaricomycetes</taxon>
        <taxon>Agaricomycetidae</taxon>
        <taxon>Agaricales</taxon>
        <taxon>Agaricineae</taxon>
        <taxon>Psathyrellaceae</taxon>
        <taxon>Ephemerocybe</taxon>
    </lineage>
</organism>
<evidence type="ECO:0000256" key="7">
    <source>
        <dbReference type="ARBA" id="ARBA00023002"/>
    </source>
</evidence>
<dbReference type="InterPro" id="IPR007867">
    <property type="entry name" value="GMC_OxRtase_C"/>
</dbReference>
<evidence type="ECO:0000256" key="4">
    <source>
        <dbReference type="ARBA" id="ARBA00022630"/>
    </source>
</evidence>
<proteinExistence type="inferred from homology"/>
<evidence type="ECO:0000256" key="8">
    <source>
        <dbReference type="ARBA" id="ARBA00023180"/>
    </source>
</evidence>
<keyword evidence="7" id="KW-0560">Oxidoreductase</keyword>
<reference evidence="10 11" key="1">
    <citation type="submission" date="2020-07" db="EMBL/GenBank/DDBJ databases">
        <title>Comparative genomics of pyrophilous fungi reveals a link between fire events and developmental genes.</title>
        <authorList>
            <consortium name="DOE Joint Genome Institute"/>
            <person name="Steindorff A.S."/>
            <person name="Carver A."/>
            <person name="Calhoun S."/>
            <person name="Stillman K."/>
            <person name="Liu H."/>
            <person name="Lipzen A."/>
            <person name="Pangilinan J."/>
            <person name="Labutti K."/>
            <person name="Bruns T.D."/>
            <person name="Grigoriev I.V."/>
        </authorList>
    </citation>
    <scope>NUCLEOTIDE SEQUENCE [LARGE SCALE GENOMIC DNA]</scope>
    <source>
        <strain evidence="10 11">CBS 144469</strain>
    </source>
</reference>
<evidence type="ECO:0000256" key="1">
    <source>
        <dbReference type="ARBA" id="ARBA00001974"/>
    </source>
</evidence>
<dbReference type="SUPFAM" id="SSF54373">
    <property type="entry name" value="FAD-linked reductases, C-terminal domain"/>
    <property type="match status" value="1"/>
</dbReference>
<keyword evidence="5" id="KW-0732">Signal</keyword>
<evidence type="ECO:0000313" key="11">
    <source>
        <dbReference type="Proteomes" id="UP000521943"/>
    </source>
</evidence>
<evidence type="ECO:0000256" key="5">
    <source>
        <dbReference type="ARBA" id="ARBA00022729"/>
    </source>
</evidence>
<sequence>MTQTPQLLQVSGVGDPALLQPLGIPVRVNLWTVGKNLHEQLFGSQSTNVVNPIRLSIATWANNEKGSAYSAEALQQIFQIQADNIINNNAPLAEILVSYGYPDLESAAFSRGNVKLKTDDPFMRPQVTVNWFRTAFDLDVQVAAARLARRVLTSPPMSSLSTGETIPGTAVPDNADRGFDNDWKNWLLDNYSAVSHPVGTAAMMRRTLGGVVNAQLKVYDMTNLHVVDASVMPTQISAHLSATLYGIAEKAADLIKASWP</sequence>
<evidence type="ECO:0000313" key="10">
    <source>
        <dbReference type="EMBL" id="KAF6753778.1"/>
    </source>
</evidence>
<gene>
    <name evidence="10" type="ORF">DFP72DRAFT_1069343</name>
</gene>
<dbReference type="InterPro" id="IPR036188">
    <property type="entry name" value="FAD/NAD-bd_sf"/>
</dbReference>
<evidence type="ECO:0000256" key="6">
    <source>
        <dbReference type="ARBA" id="ARBA00022827"/>
    </source>
</evidence>
<comment type="caution">
    <text evidence="10">The sequence shown here is derived from an EMBL/GenBank/DDBJ whole genome shotgun (WGS) entry which is preliminary data.</text>
</comment>
<dbReference type="GO" id="GO:0050660">
    <property type="term" value="F:flavin adenine dinucleotide binding"/>
    <property type="evidence" value="ECO:0007669"/>
    <property type="project" value="InterPro"/>
</dbReference>
<dbReference type="Gene3D" id="3.30.560.10">
    <property type="entry name" value="Glucose Oxidase, domain 3"/>
    <property type="match status" value="1"/>
</dbReference>
<dbReference type="Pfam" id="PF05199">
    <property type="entry name" value="GMC_oxred_C"/>
    <property type="match status" value="1"/>
</dbReference>
<dbReference type="SUPFAM" id="SSF51905">
    <property type="entry name" value="FAD/NAD(P)-binding domain"/>
    <property type="match status" value="1"/>
</dbReference>
<keyword evidence="11" id="KW-1185">Reference proteome</keyword>
<evidence type="ECO:0000256" key="2">
    <source>
        <dbReference type="ARBA" id="ARBA00010790"/>
    </source>
</evidence>
<dbReference type="PANTHER" id="PTHR11552">
    <property type="entry name" value="GLUCOSE-METHANOL-CHOLINE GMC OXIDOREDUCTASE"/>
    <property type="match status" value="1"/>
</dbReference>
<evidence type="ECO:0000259" key="9">
    <source>
        <dbReference type="Pfam" id="PF05199"/>
    </source>
</evidence>
<dbReference type="PANTHER" id="PTHR11552:SF201">
    <property type="entry name" value="GLUCOSE-METHANOL-CHOLINE OXIDOREDUCTASE N-TERMINAL DOMAIN-CONTAINING PROTEIN"/>
    <property type="match status" value="1"/>
</dbReference>
<comment type="subunit">
    <text evidence="3">Monomer.</text>
</comment>
<protein>
    <submittedName>
        <fullName evidence="10">GMC oxidoreductase-domain-containing protein</fullName>
    </submittedName>
</protein>
<dbReference type="Gene3D" id="3.50.50.60">
    <property type="entry name" value="FAD/NAD(P)-binding domain"/>
    <property type="match status" value="2"/>
</dbReference>
<keyword evidence="8" id="KW-0325">Glycoprotein</keyword>
<dbReference type="AlphaFoldDB" id="A0A8H6HV48"/>
<dbReference type="OrthoDB" id="269227at2759"/>
<name>A0A8H6HV48_9AGAR</name>
<dbReference type="Proteomes" id="UP000521943">
    <property type="component" value="Unassembled WGS sequence"/>
</dbReference>
<dbReference type="GO" id="GO:0016614">
    <property type="term" value="F:oxidoreductase activity, acting on CH-OH group of donors"/>
    <property type="evidence" value="ECO:0007669"/>
    <property type="project" value="InterPro"/>
</dbReference>
<evidence type="ECO:0000256" key="3">
    <source>
        <dbReference type="ARBA" id="ARBA00011245"/>
    </source>
</evidence>
<dbReference type="InterPro" id="IPR012132">
    <property type="entry name" value="GMC_OxRdtase"/>
</dbReference>
<dbReference type="EMBL" id="JACGCI010000038">
    <property type="protein sequence ID" value="KAF6753778.1"/>
    <property type="molecule type" value="Genomic_DNA"/>
</dbReference>
<keyword evidence="4" id="KW-0285">Flavoprotein</keyword>